<evidence type="ECO:0000256" key="9">
    <source>
        <dbReference type="ARBA" id="ARBA00049529"/>
    </source>
</evidence>
<keyword evidence="4" id="KW-0663">Pyridoxal phosphate</keyword>
<dbReference type="InterPro" id="IPR043132">
    <property type="entry name" value="BCAT-like_C"/>
</dbReference>
<dbReference type="RefSeq" id="WP_124565632.1">
    <property type="nucleotide sequence ID" value="NZ_JARRRY010000016.1"/>
</dbReference>
<evidence type="ECO:0000256" key="2">
    <source>
        <dbReference type="ARBA" id="ARBA00009320"/>
    </source>
</evidence>
<organism evidence="10 11">
    <name type="scientific">Ectobacillus antri</name>
    <dbReference type="NCBI Taxonomy" id="2486280"/>
    <lineage>
        <taxon>Bacteria</taxon>
        <taxon>Bacillati</taxon>
        <taxon>Bacillota</taxon>
        <taxon>Bacilli</taxon>
        <taxon>Bacillales</taxon>
        <taxon>Bacillaceae</taxon>
        <taxon>Ectobacillus</taxon>
    </lineage>
</organism>
<dbReference type="Gene3D" id="3.20.10.10">
    <property type="entry name" value="D-amino Acid Aminotransferase, subunit A, domain 2"/>
    <property type="match status" value="1"/>
</dbReference>
<dbReference type="InterPro" id="IPR001544">
    <property type="entry name" value="Aminotrans_IV"/>
</dbReference>
<dbReference type="Gene3D" id="3.30.470.10">
    <property type="match status" value="1"/>
</dbReference>
<dbReference type="InterPro" id="IPR017824">
    <property type="entry name" value="Aminodeoxychorismate_lyase_IV"/>
</dbReference>
<comment type="similarity">
    <text evidence="2">Belongs to the class-IV pyridoxal-phosphate-dependent aminotransferase family.</text>
</comment>
<comment type="pathway">
    <text evidence="7">Cofactor biosynthesis; tetrahydrofolate biosynthesis; 4-aminobenzoate from chorismate: step 2/2.</text>
</comment>
<protein>
    <recommendedName>
        <fullName evidence="8">aminodeoxychorismate lyase</fullName>
        <ecNumber evidence="8">4.1.3.38</ecNumber>
    </recommendedName>
</protein>
<dbReference type="EC" id="4.1.3.38" evidence="8"/>
<gene>
    <name evidence="10" type="primary">pabC</name>
    <name evidence="10" type="ORF">P6P90_13985</name>
</gene>
<evidence type="ECO:0000256" key="8">
    <source>
        <dbReference type="ARBA" id="ARBA00035676"/>
    </source>
</evidence>
<dbReference type="EMBL" id="JARULN010000017">
    <property type="protein sequence ID" value="MDG5755055.1"/>
    <property type="molecule type" value="Genomic_DNA"/>
</dbReference>
<proteinExistence type="inferred from homology"/>
<dbReference type="InterPro" id="IPR050571">
    <property type="entry name" value="Class-IV_PLP-Dep_Aminotrnsfr"/>
</dbReference>
<dbReference type="GO" id="GO:0008696">
    <property type="term" value="F:4-amino-4-deoxychorismate lyase activity"/>
    <property type="evidence" value="ECO:0007669"/>
    <property type="project" value="UniProtKB-EC"/>
</dbReference>
<accession>A0ABT6H6T3</accession>
<evidence type="ECO:0000256" key="4">
    <source>
        <dbReference type="ARBA" id="ARBA00022898"/>
    </source>
</evidence>
<dbReference type="Pfam" id="PF01063">
    <property type="entry name" value="Aminotran_4"/>
    <property type="match status" value="1"/>
</dbReference>
<dbReference type="NCBIfam" id="NF005800">
    <property type="entry name" value="PRK07650.1"/>
    <property type="match status" value="1"/>
</dbReference>
<keyword evidence="6 10" id="KW-0456">Lyase</keyword>
<comment type="subunit">
    <text evidence="3">Homodimer.</text>
</comment>
<evidence type="ECO:0000313" key="11">
    <source>
        <dbReference type="Proteomes" id="UP001218246"/>
    </source>
</evidence>
<comment type="cofactor">
    <cofactor evidence="1">
        <name>pyridoxal 5'-phosphate</name>
        <dbReference type="ChEBI" id="CHEBI:597326"/>
    </cofactor>
</comment>
<dbReference type="InterPro" id="IPR036038">
    <property type="entry name" value="Aminotransferase-like"/>
</dbReference>
<comment type="caution">
    <text evidence="10">The sequence shown here is derived from an EMBL/GenBank/DDBJ whole genome shotgun (WGS) entry which is preliminary data.</text>
</comment>
<evidence type="ECO:0000256" key="1">
    <source>
        <dbReference type="ARBA" id="ARBA00001933"/>
    </source>
</evidence>
<keyword evidence="5" id="KW-0289">Folate biosynthesis</keyword>
<sequence>MLIYVNGSYVEEADARISPYDHGFLYGLGVFETFRVYNGHPFLFHDHYERLVAALAFLNIEWNMDKAVVLGILQELLQKNGIKDAYIRLNVSAGNGEVGLQVTPYTKPSVIMFIKPLPLSNIIVEKEGVMLRIPRNTPEGPWRLKSHHYMNNILGKREVGADVNKEGLFFTKEGWLAEGVVSNIFFSKDNTLYTPSIETGILNGITRNFVICLAKSLGYEVEEGLYTEENLLSSTEVFVTNSIQEIVPIHKISSVLFPGKEGKITNELSHAYRQHRNTLWRVEDVVKGEGL</sequence>
<dbReference type="InterPro" id="IPR043131">
    <property type="entry name" value="BCAT-like_N"/>
</dbReference>
<evidence type="ECO:0000256" key="7">
    <source>
        <dbReference type="ARBA" id="ARBA00035633"/>
    </source>
</evidence>
<comment type="catalytic activity">
    <reaction evidence="9">
        <text>4-amino-4-deoxychorismate = 4-aminobenzoate + pyruvate + H(+)</text>
        <dbReference type="Rhea" id="RHEA:16201"/>
        <dbReference type="ChEBI" id="CHEBI:15361"/>
        <dbReference type="ChEBI" id="CHEBI:15378"/>
        <dbReference type="ChEBI" id="CHEBI:17836"/>
        <dbReference type="ChEBI" id="CHEBI:58406"/>
        <dbReference type="EC" id="4.1.3.38"/>
    </reaction>
</comment>
<evidence type="ECO:0000256" key="5">
    <source>
        <dbReference type="ARBA" id="ARBA00022909"/>
    </source>
</evidence>
<dbReference type="PANTHER" id="PTHR42743:SF11">
    <property type="entry name" value="AMINODEOXYCHORISMATE LYASE"/>
    <property type="match status" value="1"/>
</dbReference>
<dbReference type="PANTHER" id="PTHR42743">
    <property type="entry name" value="AMINO-ACID AMINOTRANSFERASE"/>
    <property type="match status" value="1"/>
</dbReference>
<dbReference type="SUPFAM" id="SSF56752">
    <property type="entry name" value="D-aminoacid aminotransferase-like PLP-dependent enzymes"/>
    <property type="match status" value="1"/>
</dbReference>
<evidence type="ECO:0000313" key="10">
    <source>
        <dbReference type="EMBL" id="MDG5755055.1"/>
    </source>
</evidence>
<evidence type="ECO:0000256" key="3">
    <source>
        <dbReference type="ARBA" id="ARBA00011738"/>
    </source>
</evidence>
<reference evidence="10 11" key="1">
    <citation type="submission" date="2023-04" db="EMBL/GenBank/DDBJ databases">
        <title>Ectobacillus antri isolated from activated sludge.</title>
        <authorList>
            <person name="Yan P."/>
            <person name="Liu X."/>
        </authorList>
    </citation>
    <scope>NUCLEOTIDE SEQUENCE [LARGE SCALE GENOMIC DNA]</scope>
    <source>
        <strain evidence="10 11">C18H</strain>
    </source>
</reference>
<name>A0ABT6H6T3_9BACI</name>
<evidence type="ECO:0000256" key="6">
    <source>
        <dbReference type="ARBA" id="ARBA00023239"/>
    </source>
</evidence>
<keyword evidence="11" id="KW-1185">Reference proteome</keyword>
<dbReference type="CDD" id="cd01559">
    <property type="entry name" value="ADCL_like"/>
    <property type="match status" value="1"/>
</dbReference>
<dbReference type="Proteomes" id="UP001218246">
    <property type="component" value="Unassembled WGS sequence"/>
</dbReference>